<dbReference type="NCBIfam" id="TIGR00738">
    <property type="entry name" value="rrf2_super"/>
    <property type="match status" value="1"/>
</dbReference>
<dbReference type="eggNOG" id="COG1959">
    <property type="taxonomic scope" value="Bacteria"/>
</dbReference>
<dbReference type="STRING" id="454171.CP488_01084"/>
<dbReference type="Pfam" id="PF02082">
    <property type="entry name" value="Rrf2"/>
    <property type="match status" value="1"/>
</dbReference>
<organism evidence="1 2">
    <name type="scientific">Chthonomonas calidirosea (strain DSM 23976 / ICMP 18418 / T49)</name>
    <dbReference type="NCBI Taxonomy" id="1303518"/>
    <lineage>
        <taxon>Bacteria</taxon>
        <taxon>Bacillati</taxon>
        <taxon>Armatimonadota</taxon>
        <taxon>Chthonomonadia</taxon>
        <taxon>Chthonomonadales</taxon>
        <taxon>Chthonomonadaceae</taxon>
        <taxon>Chthonomonas</taxon>
    </lineage>
</organism>
<gene>
    <name evidence="1" type="ORF">CCALI_00075</name>
</gene>
<evidence type="ECO:0000313" key="1">
    <source>
        <dbReference type="EMBL" id="CCW33914.1"/>
    </source>
</evidence>
<dbReference type="KEGG" id="ccz:CCALI_00075"/>
<dbReference type="EMBL" id="HF951689">
    <property type="protein sequence ID" value="CCW33914.1"/>
    <property type="molecule type" value="Genomic_DNA"/>
</dbReference>
<dbReference type="PANTHER" id="PTHR33221:SF13">
    <property type="entry name" value="TRANSCRIPTIONAL REGULATOR-RELATED"/>
    <property type="match status" value="1"/>
</dbReference>
<dbReference type="PROSITE" id="PS51197">
    <property type="entry name" value="HTH_RRF2_2"/>
    <property type="match status" value="1"/>
</dbReference>
<sequence length="145" mass="15942">MISQTAEYALRAIVYLAKEPNVAKTTKEIAEATRVPVGYLSKVLQNLSRVGLISSQRGLYGGSRLLKAPYEITIYEVVNAVDPIPRIRTCPLRLAAHGENLCPLHRRIDGAVAIIENAFRSTTVAELIEEAALESQICHFPNINS</sequence>
<dbReference type="SUPFAM" id="SSF46785">
    <property type="entry name" value="Winged helix' DNA-binding domain"/>
    <property type="match status" value="1"/>
</dbReference>
<dbReference type="Gene3D" id="1.10.10.10">
    <property type="entry name" value="Winged helix-like DNA-binding domain superfamily/Winged helix DNA-binding domain"/>
    <property type="match status" value="1"/>
</dbReference>
<dbReference type="Proteomes" id="UP000014227">
    <property type="component" value="Chromosome I"/>
</dbReference>
<protein>
    <submittedName>
        <fullName evidence="1">Transcriptional regulator, BadM/Rrf2 family</fullName>
    </submittedName>
</protein>
<proteinExistence type="predicted"/>
<dbReference type="OrthoDB" id="9800519at2"/>
<name>S0ES75_CHTCT</name>
<reference evidence="2" key="1">
    <citation type="submission" date="2013-03" db="EMBL/GenBank/DDBJ databases">
        <title>Genome sequence of Chthonomonas calidirosea, the first sequenced genome from the Armatimonadetes phylum (formally candidate division OP10).</title>
        <authorList>
            <person name="Lee K.C.Y."/>
            <person name="Morgan X.C."/>
            <person name="Dunfield P.F."/>
            <person name="Tamas I."/>
            <person name="Houghton K.M."/>
            <person name="Vyssotski M."/>
            <person name="Ryan J.L.J."/>
            <person name="Lagutin K."/>
            <person name="McDonald I.R."/>
            <person name="Stott M.B."/>
        </authorList>
    </citation>
    <scope>NUCLEOTIDE SEQUENCE [LARGE SCALE GENOMIC DNA]</scope>
    <source>
        <strain evidence="2">DSM 23976 / ICMP 18418 / T49</strain>
    </source>
</reference>
<accession>S0ES75</accession>
<dbReference type="InterPro" id="IPR036390">
    <property type="entry name" value="WH_DNA-bd_sf"/>
</dbReference>
<keyword evidence="2" id="KW-1185">Reference proteome</keyword>
<dbReference type="InterPro" id="IPR036388">
    <property type="entry name" value="WH-like_DNA-bd_sf"/>
</dbReference>
<dbReference type="InterPro" id="IPR000944">
    <property type="entry name" value="Tscrpt_reg_Rrf2"/>
</dbReference>
<dbReference type="AlphaFoldDB" id="S0ES75"/>
<dbReference type="PATRIC" id="fig|1303518.3.peg.75"/>
<dbReference type="PANTHER" id="PTHR33221">
    <property type="entry name" value="WINGED HELIX-TURN-HELIX TRANSCRIPTIONAL REGULATOR, RRF2 FAMILY"/>
    <property type="match status" value="1"/>
</dbReference>
<evidence type="ECO:0000313" key="2">
    <source>
        <dbReference type="Proteomes" id="UP000014227"/>
    </source>
</evidence>
<dbReference type="GO" id="GO:0005829">
    <property type="term" value="C:cytosol"/>
    <property type="evidence" value="ECO:0007669"/>
    <property type="project" value="TreeGrafter"/>
</dbReference>
<dbReference type="GO" id="GO:0003700">
    <property type="term" value="F:DNA-binding transcription factor activity"/>
    <property type="evidence" value="ECO:0007669"/>
    <property type="project" value="TreeGrafter"/>
</dbReference>
<dbReference type="RefSeq" id="WP_016481478.1">
    <property type="nucleotide sequence ID" value="NC_021487.1"/>
</dbReference>
<dbReference type="InParanoid" id="S0ES75"/>
<dbReference type="HOGENOM" id="CLU_107144_1_4_0"/>